<protein>
    <recommendedName>
        <fullName evidence="3">DUF3025 domain-containing protein</fullName>
    </recommendedName>
</protein>
<comment type="caution">
    <text evidence="1">The sequence shown here is derived from an EMBL/GenBank/DDBJ whole genome shotgun (WGS) entry which is preliminary data.</text>
</comment>
<dbReference type="AlphaFoldDB" id="A0A840MFK7"/>
<dbReference type="Pfam" id="PF11227">
    <property type="entry name" value="DUF3025"/>
    <property type="match status" value="1"/>
</dbReference>
<reference evidence="1 2" key="1">
    <citation type="submission" date="2020-08" db="EMBL/GenBank/DDBJ databases">
        <title>Genomic Encyclopedia of Type Strains, Phase IV (KMG-IV): sequencing the most valuable type-strain genomes for metagenomic binning, comparative biology and taxonomic classification.</title>
        <authorList>
            <person name="Goeker M."/>
        </authorList>
    </citation>
    <scope>NUCLEOTIDE SEQUENCE [LARGE SCALE GENOMIC DNA]</scope>
    <source>
        <strain evidence="1 2">DSM 27165</strain>
    </source>
</reference>
<evidence type="ECO:0008006" key="3">
    <source>
        <dbReference type="Google" id="ProtNLM"/>
    </source>
</evidence>
<dbReference type="RefSeq" id="WP_184035244.1">
    <property type="nucleotide sequence ID" value="NZ_JACHHY010000003.1"/>
</dbReference>
<organism evidence="1 2">
    <name type="scientific">Chitinivorax tropicus</name>
    <dbReference type="NCBI Taxonomy" id="714531"/>
    <lineage>
        <taxon>Bacteria</taxon>
        <taxon>Pseudomonadati</taxon>
        <taxon>Pseudomonadota</taxon>
        <taxon>Betaproteobacteria</taxon>
        <taxon>Chitinivorax</taxon>
    </lineage>
</organism>
<proteinExistence type="predicted"/>
<gene>
    <name evidence="1" type="ORF">HNQ59_000712</name>
</gene>
<evidence type="ECO:0000313" key="2">
    <source>
        <dbReference type="Proteomes" id="UP000575898"/>
    </source>
</evidence>
<keyword evidence="2" id="KW-1185">Reference proteome</keyword>
<dbReference type="Proteomes" id="UP000575898">
    <property type="component" value="Unassembled WGS sequence"/>
</dbReference>
<accession>A0A840MFK7</accession>
<dbReference type="InterPro" id="IPR021390">
    <property type="entry name" value="DUF3025"/>
</dbReference>
<name>A0A840MFK7_9PROT</name>
<dbReference type="EMBL" id="JACHHY010000003">
    <property type="protein sequence ID" value="MBB5017448.1"/>
    <property type="molecule type" value="Genomic_DNA"/>
</dbReference>
<sequence>MSDSFSPLFLSRSPILDTLSWLIPSIDWTTWPTQQQLDTLRRNSLSSSPIPRFIYPETQPASPLYYEQQVFQQHEVPTRFANWHDLFNALCWLTFPHTKWSLNQRHIDELQGQADTRHRTRKRDAATLLDESGILLPYSSPSLIMALIEHDWHTLFVTRRAAWQHEIKPLVIGHAIFERAHQPFIGMTAKALPIPVEPDFFAWPLPEQLRHLDTLIAHQLIQPDFLATPKEMPPLPYLGIPGWHPGNEQLAFYQQTTYFRPRHHTKMS</sequence>
<evidence type="ECO:0000313" key="1">
    <source>
        <dbReference type="EMBL" id="MBB5017448.1"/>
    </source>
</evidence>